<protein>
    <submittedName>
        <fullName evidence="2">Uncharacterized protein</fullName>
    </submittedName>
</protein>
<feature type="signal peptide" evidence="1">
    <location>
        <begin position="1"/>
        <end position="18"/>
    </location>
</feature>
<evidence type="ECO:0000313" key="3">
    <source>
        <dbReference type="Proteomes" id="UP001521222"/>
    </source>
</evidence>
<feature type="chain" id="PRO_5046460407" evidence="1">
    <location>
        <begin position="19"/>
        <end position="149"/>
    </location>
</feature>
<evidence type="ECO:0000313" key="2">
    <source>
        <dbReference type="EMBL" id="KAL1594651.1"/>
    </source>
</evidence>
<gene>
    <name evidence="2" type="ORF">SLS59_008701</name>
</gene>
<accession>A0ABR3QR65</accession>
<proteinExistence type="predicted"/>
<organism evidence="2 3">
    <name type="scientific">Nothophoma quercina</name>
    <dbReference type="NCBI Taxonomy" id="749835"/>
    <lineage>
        <taxon>Eukaryota</taxon>
        <taxon>Fungi</taxon>
        <taxon>Dikarya</taxon>
        <taxon>Ascomycota</taxon>
        <taxon>Pezizomycotina</taxon>
        <taxon>Dothideomycetes</taxon>
        <taxon>Pleosporomycetidae</taxon>
        <taxon>Pleosporales</taxon>
        <taxon>Pleosporineae</taxon>
        <taxon>Didymellaceae</taxon>
        <taxon>Nothophoma</taxon>
    </lineage>
</organism>
<dbReference type="Proteomes" id="UP001521222">
    <property type="component" value="Unassembled WGS sequence"/>
</dbReference>
<keyword evidence="3" id="KW-1185">Reference proteome</keyword>
<keyword evidence="1" id="KW-0732">Signal</keyword>
<reference evidence="2 3" key="1">
    <citation type="submission" date="2024-02" db="EMBL/GenBank/DDBJ databases">
        <title>De novo assembly and annotation of 12 fungi associated with fruit tree decline syndrome in Ontario, Canada.</title>
        <authorList>
            <person name="Sulman M."/>
            <person name="Ellouze W."/>
            <person name="Ilyukhin E."/>
        </authorList>
    </citation>
    <scope>NUCLEOTIDE SEQUENCE [LARGE SCALE GENOMIC DNA]</scope>
    <source>
        <strain evidence="2 3">M97-236</strain>
    </source>
</reference>
<dbReference type="EMBL" id="JAKIXB020000035">
    <property type="protein sequence ID" value="KAL1594651.1"/>
    <property type="molecule type" value="Genomic_DNA"/>
</dbReference>
<comment type="caution">
    <text evidence="2">The sequence shown here is derived from an EMBL/GenBank/DDBJ whole genome shotgun (WGS) entry which is preliminary data.</text>
</comment>
<name>A0ABR3QR65_9PLEO</name>
<evidence type="ECO:0000256" key="1">
    <source>
        <dbReference type="SAM" id="SignalP"/>
    </source>
</evidence>
<sequence>MKSTIFITALGLAATVCATPISVNTEPRALDNGTVNISRNAPRAAHTMSFRHDNAKDTTYELVDESSHFSIGNRAPVIPIEYLNDPAAMTSTHYAGENRRSRHPTATLRMAKEGGVRLDAQGTGVSHCGQVNCPNTIGWCGKTNCPPAA</sequence>